<proteinExistence type="predicted"/>
<comment type="caution">
    <text evidence="2">The sequence shown here is derived from an EMBL/GenBank/DDBJ whole genome shotgun (WGS) entry which is preliminary data.</text>
</comment>
<protein>
    <submittedName>
        <fullName evidence="2">Uncharacterized protein</fullName>
    </submittedName>
</protein>
<dbReference type="Proteomes" id="UP000499080">
    <property type="component" value="Unassembled WGS sequence"/>
</dbReference>
<reference evidence="2 3" key="1">
    <citation type="journal article" date="2019" name="Sci. Rep.">
        <title>Orb-weaving spider Araneus ventricosus genome elucidates the spidroin gene catalogue.</title>
        <authorList>
            <person name="Kono N."/>
            <person name="Nakamura H."/>
            <person name="Ohtoshi R."/>
            <person name="Moran D.A.P."/>
            <person name="Shinohara A."/>
            <person name="Yoshida Y."/>
            <person name="Fujiwara M."/>
            <person name="Mori M."/>
            <person name="Tomita M."/>
            <person name="Arakawa K."/>
        </authorList>
    </citation>
    <scope>NUCLEOTIDE SEQUENCE [LARGE SCALE GENOMIC DNA]</scope>
</reference>
<evidence type="ECO:0000313" key="3">
    <source>
        <dbReference type="Proteomes" id="UP000499080"/>
    </source>
</evidence>
<keyword evidence="1" id="KW-0472">Membrane</keyword>
<evidence type="ECO:0000256" key="1">
    <source>
        <dbReference type="SAM" id="Phobius"/>
    </source>
</evidence>
<feature type="transmembrane region" description="Helical" evidence="1">
    <location>
        <begin position="48"/>
        <end position="68"/>
    </location>
</feature>
<feature type="transmembrane region" description="Helical" evidence="1">
    <location>
        <begin position="121"/>
        <end position="140"/>
    </location>
</feature>
<keyword evidence="1" id="KW-0812">Transmembrane</keyword>
<name>A0A4Y2CC42_ARAVE</name>
<gene>
    <name evidence="2" type="ORF">AVEN_269536_1</name>
</gene>
<organism evidence="2 3">
    <name type="scientific">Araneus ventricosus</name>
    <name type="common">Orbweaver spider</name>
    <name type="synonym">Epeira ventricosa</name>
    <dbReference type="NCBI Taxonomy" id="182803"/>
    <lineage>
        <taxon>Eukaryota</taxon>
        <taxon>Metazoa</taxon>
        <taxon>Ecdysozoa</taxon>
        <taxon>Arthropoda</taxon>
        <taxon>Chelicerata</taxon>
        <taxon>Arachnida</taxon>
        <taxon>Araneae</taxon>
        <taxon>Araneomorphae</taxon>
        <taxon>Entelegynae</taxon>
        <taxon>Araneoidea</taxon>
        <taxon>Araneidae</taxon>
        <taxon>Araneus</taxon>
    </lineage>
</organism>
<keyword evidence="1" id="KW-1133">Transmembrane helix</keyword>
<sequence length="142" mass="16276">MYRDTKKIMSSIDENFSFPALAAVLITMTVEFRVGYRLAFDMNMTHGSFLALLISGMHCLSIQLLVMVPASVTNEKDKSVAQYLLHRIPRKEKDLRFEFETDFKQKKCLTLWKMYDLNRSLIITSLGSLLTYGILIGTLGKK</sequence>
<dbReference type="AlphaFoldDB" id="A0A4Y2CC42"/>
<keyword evidence="3" id="KW-1185">Reference proteome</keyword>
<dbReference type="EMBL" id="BGPR01000175">
    <property type="protein sequence ID" value="GBM01923.1"/>
    <property type="molecule type" value="Genomic_DNA"/>
</dbReference>
<evidence type="ECO:0000313" key="2">
    <source>
        <dbReference type="EMBL" id="GBM01923.1"/>
    </source>
</evidence>
<accession>A0A4Y2CC42</accession>